<protein>
    <submittedName>
        <fullName evidence="6">Outer membrane lipoprotein carrier protein LolA</fullName>
    </submittedName>
</protein>
<keyword evidence="6" id="KW-0449">Lipoprotein</keyword>
<reference evidence="6 7" key="1">
    <citation type="submission" date="2024-05" db="EMBL/GenBank/DDBJ databases">
        <title>Genome sequencing of Marine Estuary Bacteria, Shewanella vesiculosa and S. baltica, and Pseudomonas syringae.</title>
        <authorList>
            <person name="Gurung A."/>
            <person name="Maclea K.S."/>
        </authorList>
    </citation>
    <scope>NUCLEOTIDE SEQUENCE [LARGE SCALE GENOMIC DNA]</scope>
    <source>
        <strain evidence="6 7">1A</strain>
    </source>
</reference>
<evidence type="ECO:0000313" key="6">
    <source>
        <dbReference type="EMBL" id="MEO3683287.1"/>
    </source>
</evidence>
<dbReference type="SUPFAM" id="SSF89392">
    <property type="entry name" value="Prokaryotic lipoproteins and lipoprotein localization factors"/>
    <property type="match status" value="1"/>
</dbReference>
<dbReference type="Proteomes" id="UP001477278">
    <property type="component" value="Unassembled WGS sequence"/>
</dbReference>
<evidence type="ECO:0000256" key="5">
    <source>
        <dbReference type="SAM" id="SignalP"/>
    </source>
</evidence>
<dbReference type="InterPro" id="IPR029046">
    <property type="entry name" value="LolA/LolB/LppX"/>
</dbReference>
<dbReference type="Gene3D" id="2.50.20.10">
    <property type="entry name" value="Lipoprotein localisation LolA/LolB/LppX"/>
    <property type="match status" value="1"/>
</dbReference>
<evidence type="ECO:0000256" key="4">
    <source>
        <dbReference type="ARBA" id="ARBA00022927"/>
    </source>
</evidence>
<evidence type="ECO:0000256" key="1">
    <source>
        <dbReference type="ARBA" id="ARBA00011245"/>
    </source>
</evidence>
<dbReference type="RefSeq" id="WP_347690426.1">
    <property type="nucleotide sequence ID" value="NZ_JBDPZN010000005.1"/>
</dbReference>
<keyword evidence="2" id="KW-0813">Transport</keyword>
<keyword evidence="7" id="KW-1185">Reference proteome</keyword>
<organism evidence="6 7">
    <name type="scientific">Shewanella vesiculosa</name>
    <dbReference type="NCBI Taxonomy" id="518738"/>
    <lineage>
        <taxon>Bacteria</taxon>
        <taxon>Pseudomonadati</taxon>
        <taxon>Pseudomonadota</taxon>
        <taxon>Gammaproteobacteria</taxon>
        <taxon>Alteromonadales</taxon>
        <taxon>Shewanellaceae</taxon>
        <taxon>Shewanella</taxon>
    </lineage>
</organism>
<dbReference type="InterPro" id="IPR004564">
    <property type="entry name" value="OM_lipoprot_carrier_LolA-like"/>
</dbReference>
<dbReference type="CDD" id="cd16325">
    <property type="entry name" value="LolA"/>
    <property type="match status" value="1"/>
</dbReference>
<accession>A0ABV0FUI1</accession>
<keyword evidence="3 5" id="KW-0732">Signal</keyword>
<name>A0ABV0FUI1_9GAMM</name>
<keyword evidence="4" id="KW-0653">Protein transport</keyword>
<sequence length="250" mass="27355">MNTRKGMFTQVWIVICLCLPLGSISANEHSLASSNKPLTQAQLADVQALYTQPATTEALSVLAQQLNLQLDTRGQFIQQRHLQVLKKPLLSQGQFIFSPTQGLVWQQLRPFSTLMVLKDQQLIQQNSQGKVQQLNAMASGSPIAQQVPRLLQAIMAGNIAALSADFTLFMPANYNAGTPWQLGLQAKDPQLRASMGNITLSGDTLLRSLIITSSQADISDYTQIQFLDAQQGPLSTTELELFSLGSESNQ</sequence>
<comment type="subunit">
    <text evidence="1">Monomer.</text>
</comment>
<dbReference type="EMBL" id="JBDPZN010000005">
    <property type="protein sequence ID" value="MEO3683287.1"/>
    <property type="molecule type" value="Genomic_DNA"/>
</dbReference>
<feature type="signal peptide" evidence="5">
    <location>
        <begin position="1"/>
        <end position="26"/>
    </location>
</feature>
<evidence type="ECO:0000313" key="7">
    <source>
        <dbReference type="Proteomes" id="UP001477278"/>
    </source>
</evidence>
<feature type="chain" id="PRO_5045374287" evidence="5">
    <location>
        <begin position="27"/>
        <end position="250"/>
    </location>
</feature>
<gene>
    <name evidence="6" type="ORF">ABHN84_13430</name>
</gene>
<comment type="caution">
    <text evidence="6">The sequence shown here is derived from an EMBL/GenBank/DDBJ whole genome shotgun (WGS) entry which is preliminary data.</text>
</comment>
<evidence type="ECO:0000256" key="3">
    <source>
        <dbReference type="ARBA" id="ARBA00022729"/>
    </source>
</evidence>
<evidence type="ECO:0000256" key="2">
    <source>
        <dbReference type="ARBA" id="ARBA00022448"/>
    </source>
</evidence>
<dbReference type="Pfam" id="PF19574">
    <property type="entry name" value="LolA_3"/>
    <property type="match status" value="1"/>
</dbReference>
<proteinExistence type="predicted"/>